<feature type="region of interest" description="Disordered" evidence="5">
    <location>
        <begin position="344"/>
        <end position="387"/>
    </location>
</feature>
<dbReference type="PROSITE" id="PS00518">
    <property type="entry name" value="ZF_RING_1"/>
    <property type="match status" value="1"/>
</dbReference>
<evidence type="ECO:0000313" key="9">
    <source>
        <dbReference type="EMBL" id="GIM07079.1"/>
    </source>
</evidence>
<dbReference type="Pfam" id="PF17175">
    <property type="entry name" value="MOLO1"/>
    <property type="match status" value="1"/>
</dbReference>
<dbReference type="EMBL" id="BNCP01000026">
    <property type="protein sequence ID" value="GIL83334.1"/>
    <property type="molecule type" value="Genomic_DNA"/>
</dbReference>
<dbReference type="Pfam" id="PF00097">
    <property type="entry name" value="zf-C3HC4"/>
    <property type="match status" value="1"/>
</dbReference>
<evidence type="ECO:0000259" key="7">
    <source>
        <dbReference type="PROSITE" id="PS50089"/>
    </source>
</evidence>
<feature type="compositionally biased region" description="Low complexity" evidence="5">
    <location>
        <begin position="456"/>
        <end position="476"/>
    </location>
</feature>
<comment type="caution">
    <text evidence="9">The sequence shown here is derived from an EMBL/GenBank/DDBJ whole genome shotgun (WGS) entry which is preliminary data.</text>
</comment>
<dbReference type="Gene3D" id="3.30.40.10">
    <property type="entry name" value="Zinc/RING finger domain, C3HC4 (zinc finger)"/>
    <property type="match status" value="1"/>
</dbReference>
<protein>
    <recommendedName>
        <fullName evidence="7">RING-type domain-containing protein</fullName>
    </recommendedName>
</protein>
<dbReference type="InterPro" id="IPR001841">
    <property type="entry name" value="Znf_RING"/>
</dbReference>
<dbReference type="PANTHER" id="PTHR33748">
    <property type="entry name" value="PROTEIN CBG04600"/>
    <property type="match status" value="1"/>
</dbReference>
<name>A0A8J4GG76_9CHLO</name>
<keyword evidence="3" id="KW-0862">Zinc</keyword>
<dbReference type="Proteomes" id="UP000722791">
    <property type="component" value="Unassembled WGS sequence"/>
</dbReference>
<evidence type="ECO:0000256" key="1">
    <source>
        <dbReference type="ARBA" id="ARBA00022723"/>
    </source>
</evidence>
<dbReference type="InterPro" id="IPR033438">
    <property type="entry name" value="MOLO1"/>
</dbReference>
<evidence type="ECO:0000256" key="2">
    <source>
        <dbReference type="ARBA" id="ARBA00022771"/>
    </source>
</evidence>
<reference evidence="9" key="1">
    <citation type="journal article" date="2021" name="Proc. Natl. Acad. Sci. U.S.A.">
        <title>Three genomes in the algal genus Volvox reveal the fate of a haploid sex-determining region after a transition to homothallism.</title>
        <authorList>
            <person name="Yamamoto K."/>
            <person name="Hamaji T."/>
            <person name="Kawai-Toyooka H."/>
            <person name="Matsuzaki R."/>
            <person name="Takahashi F."/>
            <person name="Nishimura Y."/>
            <person name="Kawachi M."/>
            <person name="Noguchi H."/>
            <person name="Minakuchi Y."/>
            <person name="Umen J.G."/>
            <person name="Toyoda A."/>
            <person name="Nozaki H."/>
        </authorList>
    </citation>
    <scope>NUCLEOTIDE SEQUENCE</scope>
    <source>
        <strain evidence="9">NIES-3785</strain>
        <strain evidence="8">NIES-3786</strain>
    </source>
</reference>
<dbReference type="InterPro" id="IPR017907">
    <property type="entry name" value="Znf_RING_CS"/>
</dbReference>
<dbReference type="OrthoDB" id="8062037at2759"/>
<evidence type="ECO:0000256" key="3">
    <source>
        <dbReference type="ARBA" id="ARBA00022833"/>
    </source>
</evidence>
<evidence type="ECO:0000256" key="6">
    <source>
        <dbReference type="SAM" id="SignalP"/>
    </source>
</evidence>
<dbReference type="GO" id="GO:0008270">
    <property type="term" value="F:zinc ion binding"/>
    <property type="evidence" value="ECO:0007669"/>
    <property type="project" value="UniProtKB-KW"/>
</dbReference>
<feature type="compositionally biased region" description="Gly residues" evidence="5">
    <location>
        <begin position="593"/>
        <end position="608"/>
    </location>
</feature>
<accession>A0A8J4GG76</accession>
<feature type="region of interest" description="Disordered" evidence="5">
    <location>
        <begin position="572"/>
        <end position="608"/>
    </location>
</feature>
<dbReference type="Proteomes" id="UP000747110">
    <property type="component" value="Unassembled WGS sequence"/>
</dbReference>
<dbReference type="SMART" id="SM00184">
    <property type="entry name" value="RING"/>
    <property type="match status" value="1"/>
</dbReference>
<feature type="signal peptide" evidence="6">
    <location>
        <begin position="1"/>
        <end position="18"/>
    </location>
</feature>
<dbReference type="PANTHER" id="PTHR33748:SF5">
    <property type="entry name" value="GROUND-LIKE DOMAIN-CONTAINING PROTEIN"/>
    <property type="match status" value="1"/>
</dbReference>
<dbReference type="GO" id="GO:0005892">
    <property type="term" value="C:acetylcholine-gated channel complex"/>
    <property type="evidence" value="ECO:0007669"/>
    <property type="project" value="InterPro"/>
</dbReference>
<keyword evidence="11" id="KW-1185">Reference proteome</keyword>
<dbReference type="PROSITE" id="PS50089">
    <property type="entry name" value="ZF_RING_2"/>
    <property type="match status" value="1"/>
</dbReference>
<keyword evidence="1" id="KW-0479">Metal-binding</keyword>
<evidence type="ECO:0000313" key="8">
    <source>
        <dbReference type="EMBL" id="GIL83334.1"/>
    </source>
</evidence>
<keyword evidence="6" id="KW-0732">Signal</keyword>
<feature type="region of interest" description="Disordered" evidence="5">
    <location>
        <begin position="423"/>
        <end position="506"/>
    </location>
</feature>
<organism evidence="9 10">
    <name type="scientific">Volvox reticuliferus</name>
    <dbReference type="NCBI Taxonomy" id="1737510"/>
    <lineage>
        <taxon>Eukaryota</taxon>
        <taxon>Viridiplantae</taxon>
        <taxon>Chlorophyta</taxon>
        <taxon>core chlorophytes</taxon>
        <taxon>Chlorophyceae</taxon>
        <taxon>CS clade</taxon>
        <taxon>Chlamydomonadales</taxon>
        <taxon>Volvocaceae</taxon>
        <taxon>Volvox</taxon>
    </lineage>
</organism>
<sequence length="608" mass="65532">MKLYRLLGFLIFISLARAARKWSPENYPNPMNDVNSCGRRGVSSWVCDPDGVLTYESANVVEGVIKKIYAGEPPYALGPCGNLGLKGYQVAVALMRHMSYVGDPGEAAGQFAKSLHNRWGVGDAHCNNGVVLLISINDRQIFVSAGSGTTSLLTYDVIGDVIDDVRPALKDQRYDEAVERAVVDIGLALAGRPVEPESGKGPWWEEWLAFGIFGTAVSGIIFLGTRTEFRKRKRYKDCKSKLEKLKRDQAAVRSNTYNPTSCPVCLEDFTDVPPGTGTPRGDTDGADGFGASGSGSGSGPAGDAVSGGGAIEKEEEEELRKPLLTAPTAPTASTFKGAVLAEEYPGGAAPSAPPLPTAGETQQPSLQIQQQPQPQQQQKQQQQPVPPVQRRPLVLPCGHAFCEGCITQWLEQKKVTCPICRKPFDEDDSPPAGDPRDAPNFPRPPRPDTSNRNPNTGTQPGPSSSTGGPFSTTSSGPRPPCSVDDDNNESYVNTGYGGGVGGTVPRLRLRWGGRRRPVGMHEDLLLAEMMFRLRQLQRQHPDYISESMLHSWEQDLQNGREFSAQQLREFQLNDPATRRDLAHRGSSGSSIRFGGGSSSGGGGRGGSW</sequence>
<dbReference type="InterPro" id="IPR018957">
    <property type="entry name" value="Znf_C3HC4_RING-type"/>
</dbReference>
<proteinExistence type="predicted"/>
<feature type="chain" id="PRO_5035391405" description="RING-type domain-containing protein" evidence="6">
    <location>
        <begin position="19"/>
        <end position="608"/>
    </location>
</feature>
<gene>
    <name evidence="8" type="ORF">Vretifemale_12165</name>
    <name evidence="9" type="ORF">Vretimale_11310</name>
</gene>
<evidence type="ECO:0000256" key="4">
    <source>
        <dbReference type="PROSITE-ProRule" id="PRU00175"/>
    </source>
</evidence>
<evidence type="ECO:0000256" key="5">
    <source>
        <dbReference type="SAM" id="MobiDB-lite"/>
    </source>
</evidence>
<dbReference type="Gene3D" id="3.10.310.50">
    <property type="match status" value="1"/>
</dbReference>
<feature type="domain" description="RING-type" evidence="7">
    <location>
        <begin position="394"/>
        <end position="421"/>
    </location>
</feature>
<evidence type="ECO:0000313" key="11">
    <source>
        <dbReference type="Proteomes" id="UP000747110"/>
    </source>
</evidence>
<feature type="compositionally biased region" description="Low complexity" evidence="5">
    <location>
        <begin position="357"/>
        <end position="383"/>
    </location>
</feature>
<dbReference type="AlphaFoldDB" id="A0A8J4GG76"/>
<dbReference type="EMBL" id="BNCQ01000023">
    <property type="protein sequence ID" value="GIM07079.1"/>
    <property type="molecule type" value="Genomic_DNA"/>
</dbReference>
<feature type="region of interest" description="Disordered" evidence="5">
    <location>
        <begin position="273"/>
        <end position="330"/>
    </location>
</feature>
<dbReference type="InterPro" id="IPR013083">
    <property type="entry name" value="Znf_RING/FYVE/PHD"/>
</dbReference>
<keyword evidence="2 4" id="KW-0863">Zinc-finger</keyword>
<feature type="compositionally biased region" description="Gly residues" evidence="5">
    <location>
        <begin position="287"/>
        <end position="310"/>
    </location>
</feature>
<evidence type="ECO:0000313" key="10">
    <source>
        <dbReference type="Proteomes" id="UP000722791"/>
    </source>
</evidence>
<dbReference type="SUPFAM" id="SSF57850">
    <property type="entry name" value="RING/U-box"/>
    <property type="match status" value="1"/>
</dbReference>